<comment type="subcellular location">
    <subcellularLocation>
        <location evidence="1">Membrane</location>
        <topology evidence="1">Multi-pass membrane protein</topology>
    </subcellularLocation>
</comment>
<dbReference type="Proteomes" id="UP000780801">
    <property type="component" value="Unassembled WGS sequence"/>
</dbReference>
<dbReference type="OrthoDB" id="58557at2759"/>
<dbReference type="PANTHER" id="PTHR14207:SF0">
    <property type="entry name" value="3-BETA-HYDROXYSTEROID-DELTA(8),DELTA(7)-ISOMERASE"/>
    <property type="match status" value="1"/>
</dbReference>
<evidence type="ECO:0000256" key="4">
    <source>
        <dbReference type="ARBA" id="ARBA00022692"/>
    </source>
</evidence>
<dbReference type="PANTHER" id="PTHR14207">
    <property type="entry name" value="STEROL ISOMERASE"/>
    <property type="match status" value="1"/>
</dbReference>
<dbReference type="Pfam" id="PF05241">
    <property type="entry name" value="EBP"/>
    <property type="match status" value="1"/>
</dbReference>
<organism evidence="16 17">
    <name type="scientific">Lunasporangiospora selenospora</name>
    <dbReference type="NCBI Taxonomy" id="979761"/>
    <lineage>
        <taxon>Eukaryota</taxon>
        <taxon>Fungi</taxon>
        <taxon>Fungi incertae sedis</taxon>
        <taxon>Mucoromycota</taxon>
        <taxon>Mortierellomycotina</taxon>
        <taxon>Mortierellomycetes</taxon>
        <taxon>Mortierellales</taxon>
        <taxon>Mortierellaceae</taxon>
        <taxon>Lunasporangiospora</taxon>
    </lineage>
</organism>
<dbReference type="PROSITE" id="PS51751">
    <property type="entry name" value="EXPERA"/>
    <property type="match status" value="1"/>
</dbReference>
<keyword evidence="17" id="KW-1185">Reference proteome</keyword>
<keyword evidence="7" id="KW-0756">Sterol biosynthesis</keyword>
<feature type="transmembrane region" description="Helical" evidence="14">
    <location>
        <begin position="29"/>
        <end position="49"/>
    </location>
</feature>
<accession>A0A9P6FQV0</accession>
<evidence type="ECO:0000256" key="3">
    <source>
        <dbReference type="ARBA" id="ARBA00022516"/>
    </source>
</evidence>
<keyword evidence="10" id="KW-1207">Sterol metabolism</keyword>
<evidence type="ECO:0000256" key="8">
    <source>
        <dbReference type="ARBA" id="ARBA00023098"/>
    </source>
</evidence>
<keyword evidence="11" id="KW-0753">Steroid metabolism</keyword>
<evidence type="ECO:0000313" key="16">
    <source>
        <dbReference type="EMBL" id="KAF9579737.1"/>
    </source>
</evidence>
<comment type="caution">
    <text evidence="16">The sequence shown here is derived from an EMBL/GenBank/DDBJ whole genome shotgun (WGS) entry which is preliminary data.</text>
</comment>
<keyword evidence="4 13" id="KW-0812">Transmembrane</keyword>
<dbReference type="GO" id="GO:0004769">
    <property type="term" value="F:steroid Delta-isomerase activity"/>
    <property type="evidence" value="ECO:0007669"/>
    <property type="project" value="TreeGrafter"/>
</dbReference>
<evidence type="ECO:0000256" key="7">
    <source>
        <dbReference type="ARBA" id="ARBA00023011"/>
    </source>
</evidence>
<name>A0A9P6FQV0_9FUNG</name>
<feature type="transmembrane region" description="Helical" evidence="14">
    <location>
        <begin position="56"/>
        <end position="78"/>
    </location>
</feature>
<evidence type="ECO:0000313" key="17">
    <source>
        <dbReference type="Proteomes" id="UP000780801"/>
    </source>
</evidence>
<dbReference type="GO" id="GO:0000247">
    <property type="term" value="F:C-8 sterol isomerase activity"/>
    <property type="evidence" value="ECO:0007669"/>
    <property type="project" value="TreeGrafter"/>
</dbReference>
<feature type="transmembrane region" description="Helical" evidence="14">
    <location>
        <begin position="181"/>
        <end position="202"/>
    </location>
</feature>
<evidence type="ECO:0000256" key="9">
    <source>
        <dbReference type="ARBA" id="ARBA00023136"/>
    </source>
</evidence>
<keyword evidence="8" id="KW-0443">Lipid metabolism</keyword>
<dbReference type="AlphaFoldDB" id="A0A9P6FQV0"/>
<dbReference type="GO" id="GO:0005783">
    <property type="term" value="C:endoplasmic reticulum"/>
    <property type="evidence" value="ECO:0007669"/>
    <property type="project" value="TreeGrafter"/>
</dbReference>
<protein>
    <recommendedName>
        <fullName evidence="15">EXPERA domain-containing protein</fullName>
    </recommendedName>
</protein>
<dbReference type="GO" id="GO:0047750">
    <property type="term" value="F:cholestenol delta-isomerase activity"/>
    <property type="evidence" value="ECO:0007669"/>
    <property type="project" value="InterPro"/>
</dbReference>
<keyword evidence="9 13" id="KW-0472">Membrane</keyword>
<reference evidence="16" key="1">
    <citation type="journal article" date="2020" name="Fungal Divers.">
        <title>Resolving the Mortierellaceae phylogeny through synthesis of multi-gene phylogenetics and phylogenomics.</title>
        <authorList>
            <person name="Vandepol N."/>
            <person name="Liber J."/>
            <person name="Desiro A."/>
            <person name="Na H."/>
            <person name="Kennedy M."/>
            <person name="Barry K."/>
            <person name="Grigoriev I.V."/>
            <person name="Miller A.N."/>
            <person name="O'Donnell K."/>
            <person name="Stajich J.E."/>
            <person name="Bonito G."/>
        </authorList>
    </citation>
    <scope>NUCLEOTIDE SEQUENCE</scope>
    <source>
        <strain evidence="16">KOD1015</strain>
    </source>
</reference>
<evidence type="ECO:0000256" key="6">
    <source>
        <dbReference type="ARBA" id="ARBA00022989"/>
    </source>
</evidence>
<keyword evidence="5" id="KW-0752">Steroid biosynthesis</keyword>
<proteinExistence type="inferred from homology"/>
<dbReference type="InterPro" id="IPR033118">
    <property type="entry name" value="EXPERA"/>
</dbReference>
<evidence type="ECO:0000259" key="15">
    <source>
        <dbReference type="PROSITE" id="PS51751"/>
    </source>
</evidence>
<comment type="similarity">
    <text evidence="2">Belongs to the EBP family.</text>
</comment>
<evidence type="ECO:0000256" key="1">
    <source>
        <dbReference type="ARBA" id="ARBA00004141"/>
    </source>
</evidence>
<feature type="transmembrane region" description="Helical" evidence="14">
    <location>
        <begin position="115"/>
        <end position="135"/>
    </location>
</feature>
<evidence type="ECO:0000256" key="14">
    <source>
        <dbReference type="SAM" id="Phobius"/>
    </source>
</evidence>
<feature type="domain" description="EXPERA" evidence="15">
    <location>
        <begin position="60"/>
        <end position="202"/>
    </location>
</feature>
<dbReference type="InterPro" id="IPR007905">
    <property type="entry name" value="EBP"/>
</dbReference>
<dbReference type="GO" id="GO:0016020">
    <property type="term" value="C:membrane"/>
    <property type="evidence" value="ECO:0007669"/>
    <property type="project" value="UniProtKB-SubCell"/>
</dbReference>
<evidence type="ECO:0000256" key="5">
    <source>
        <dbReference type="ARBA" id="ARBA00022955"/>
    </source>
</evidence>
<keyword evidence="3" id="KW-0444">Lipid biosynthesis</keyword>
<keyword evidence="6 13" id="KW-1133">Transmembrane helix</keyword>
<gene>
    <name evidence="16" type="ORF">BGW38_003889</name>
</gene>
<evidence type="ECO:0000256" key="2">
    <source>
        <dbReference type="ARBA" id="ARBA00008337"/>
    </source>
</evidence>
<evidence type="ECO:0000256" key="11">
    <source>
        <dbReference type="ARBA" id="ARBA00023221"/>
    </source>
</evidence>
<keyword evidence="12" id="KW-0413">Isomerase</keyword>
<evidence type="ECO:0000256" key="13">
    <source>
        <dbReference type="PROSITE-ProRule" id="PRU01087"/>
    </source>
</evidence>
<sequence>MASHTPHPYYPRMLILDHYVPNELTTIEILILLFSTFGVLILGALFFSYQKRQSSIVGVGQQLTFVWFVLSGFIHLFLEGYFSVRNRTLAGEQTLLAQTWKEYSLSDSRYLSSDSFVVIMETITAFAWGPLAFYTAYAQYADSPARYIAQLILSLGQLYGDILYYLTTIYEGMPHCDPHPYYTYFYFGFFNMFWIIIPLVLIHNSVKNLYRGMTIAQAAKTTSKSVKTKKTN</sequence>
<dbReference type="GO" id="GO:0016126">
    <property type="term" value="P:sterol biosynthetic process"/>
    <property type="evidence" value="ECO:0007669"/>
    <property type="project" value="UniProtKB-KW"/>
</dbReference>
<dbReference type="EMBL" id="JAABOA010002530">
    <property type="protein sequence ID" value="KAF9579737.1"/>
    <property type="molecule type" value="Genomic_DNA"/>
</dbReference>
<evidence type="ECO:0000256" key="12">
    <source>
        <dbReference type="ARBA" id="ARBA00023235"/>
    </source>
</evidence>
<feature type="transmembrane region" description="Helical" evidence="14">
    <location>
        <begin position="147"/>
        <end position="166"/>
    </location>
</feature>
<evidence type="ECO:0000256" key="10">
    <source>
        <dbReference type="ARBA" id="ARBA00023166"/>
    </source>
</evidence>